<dbReference type="GeneID" id="54164715"/>
<protein>
    <submittedName>
        <fullName evidence="1">Uncharacterized protein</fullName>
    </submittedName>
</protein>
<reference evidence="1 2" key="1">
    <citation type="journal article" date="2005" name="Proc. Natl. Acad. Sci. U.S.A.">
        <title>Complete genome sequence of Vibrio fischeri: a symbiotic bacterium with pathogenic congeners.</title>
        <authorList>
            <person name="Ruby E.G."/>
            <person name="Urbanowski M."/>
            <person name="Campbell J."/>
            <person name="Dunn A."/>
            <person name="Faini M."/>
            <person name="Gunsalus R."/>
            <person name="Lostroh P."/>
            <person name="Lupp C."/>
            <person name="McCann J."/>
            <person name="Millikan D."/>
            <person name="Schaefer A."/>
            <person name="Stabb E."/>
            <person name="Stevens A."/>
            <person name="Visick K."/>
            <person name="Whistler C."/>
            <person name="Greenberg E.P."/>
        </authorList>
    </citation>
    <scope>NUCLEOTIDE SEQUENCE [LARGE SCALE GENOMIC DNA]</scope>
    <source>
        <strain evidence="2">ATCC 700601 / ES114</strain>
    </source>
</reference>
<proteinExistence type="predicted"/>
<dbReference type="EMBL" id="CP000020">
    <property type="protein sequence ID" value="AAW86511.1"/>
    <property type="molecule type" value="Genomic_DNA"/>
</dbReference>
<dbReference type="HOGENOM" id="CLU_2095875_0_0_6"/>
<evidence type="ECO:0000313" key="2">
    <source>
        <dbReference type="Proteomes" id="UP000000537"/>
    </source>
</evidence>
<dbReference type="EnsemblBacteria" id="AAW86511">
    <property type="protein sequence ID" value="AAW86511"/>
    <property type="gene ID" value="VF_2016"/>
</dbReference>
<accession>Q5E385</accession>
<evidence type="ECO:0000313" key="1">
    <source>
        <dbReference type="EMBL" id="AAW86511.1"/>
    </source>
</evidence>
<dbReference type="AlphaFoldDB" id="Q5E385"/>
<sequence>MQVKLITIVICISLIIAAVWGVYRQGHDNGFQLAMFQMQSRETELTRKIVDETNKDIAKDKVIVEQYLNKQYQFDKEVAQYDFTFTHQESDSCQCNNVDDNELLELQHIINTANKY</sequence>
<dbReference type="PATRIC" id="fig|312309.11.peg.2044"/>
<dbReference type="Proteomes" id="UP000000537">
    <property type="component" value="Chromosome I"/>
</dbReference>
<gene>
    <name evidence="1" type="ordered locus">VF_2016</name>
</gene>
<keyword evidence="2" id="KW-1185">Reference proteome</keyword>
<dbReference type="RefSeq" id="WP_011262477.1">
    <property type="nucleotide sequence ID" value="NC_006840.2"/>
</dbReference>
<name>Q5E385_ALIF1</name>
<dbReference type="STRING" id="312309.VF_2016"/>
<reference evidence="1 2" key="2">
    <citation type="journal article" date="2008" name="BMC Genomics">
        <title>Comparative genomics-based investigation of resequencing targets in Vibrio fischeri: focus on point miscalls and artefactual expansions.</title>
        <authorList>
            <person name="Mandel M.J."/>
            <person name="Stabb E.V."/>
            <person name="Ruby E.G."/>
        </authorList>
    </citation>
    <scope>NUCLEOTIDE SEQUENCE [LARGE SCALE GENOMIC DNA]</scope>
    <source>
        <strain evidence="2">ATCC 700601 / ES114</strain>
    </source>
</reference>
<dbReference type="KEGG" id="vfi:VF_2016"/>
<organism evidence="1 2">
    <name type="scientific">Aliivibrio fischeri (strain ATCC 700601 / ES114)</name>
    <name type="common">Vibrio fischeri</name>
    <dbReference type="NCBI Taxonomy" id="312309"/>
    <lineage>
        <taxon>Bacteria</taxon>
        <taxon>Pseudomonadati</taxon>
        <taxon>Pseudomonadota</taxon>
        <taxon>Gammaproteobacteria</taxon>
        <taxon>Vibrionales</taxon>
        <taxon>Vibrionaceae</taxon>
        <taxon>Aliivibrio</taxon>
    </lineage>
</organism>